<dbReference type="PANTHER" id="PTHR46586">
    <property type="entry name" value="ANKYRIN REPEAT-CONTAINING PROTEIN"/>
    <property type="match status" value="1"/>
</dbReference>
<organism evidence="2 3">
    <name type="scientific">Phytophthora sojae (strain P6497)</name>
    <name type="common">Soybean stem and root rot agent</name>
    <name type="synonym">Phytophthora megasperma f. sp. glycines</name>
    <dbReference type="NCBI Taxonomy" id="1094619"/>
    <lineage>
        <taxon>Eukaryota</taxon>
        <taxon>Sar</taxon>
        <taxon>Stramenopiles</taxon>
        <taxon>Oomycota</taxon>
        <taxon>Peronosporomycetes</taxon>
        <taxon>Peronosporales</taxon>
        <taxon>Peronosporaceae</taxon>
        <taxon>Phytophthora</taxon>
    </lineage>
</organism>
<name>G4ZLL3_PHYSP</name>
<protein>
    <submittedName>
        <fullName evidence="2">Uncharacterized protein</fullName>
    </submittedName>
</protein>
<dbReference type="AlphaFoldDB" id="G4ZLL3"/>
<dbReference type="GeneID" id="20663534"/>
<proteinExistence type="predicted"/>
<dbReference type="RefSeq" id="XP_009528337.1">
    <property type="nucleotide sequence ID" value="XM_009530042.1"/>
</dbReference>
<accession>G4ZLL3</accession>
<dbReference type="InParanoid" id="G4ZLL3"/>
<dbReference type="EMBL" id="JH159155">
    <property type="protein sequence ID" value="EGZ14588.1"/>
    <property type="molecule type" value="Genomic_DNA"/>
</dbReference>
<reference evidence="2 3" key="1">
    <citation type="journal article" date="2006" name="Science">
        <title>Phytophthora genome sequences uncover evolutionary origins and mechanisms of pathogenesis.</title>
        <authorList>
            <person name="Tyler B.M."/>
            <person name="Tripathy S."/>
            <person name="Zhang X."/>
            <person name="Dehal P."/>
            <person name="Jiang R.H."/>
            <person name="Aerts A."/>
            <person name="Arredondo F.D."/>
            <person name="Baxter L."/>
            <person name="Bensasson D."/>
            <person name="Beynon J.L."/>
            <person name="Chapman J."/>
            <person name="Damasceno C.M."/>
            <person name="Dorrance A.E."/>
            <person name="Dou D."/>
            <person name="Dickerman A.W."/>
            <person name="Dubchak I.L."/>
            <person name="Garbelotto M."/>
            <person name="Gijzen M."/>
            <person name="Gordon S.G."/>
            <person name="Govers F."/>
            <person name="Grunwald N.J."/>
            <person name="Huang W."/>
            <person name="Ivors K.L."/>
            <person name="Jones R.W."/>
            <person name="Kamoun S."/>
            <person name="Krampis K."/>
            <person name="Lamour K.H."/>
            <person name="Lee M.K."/>
            <person name="McDonald W.H."/>
            <person name="Medina M."/>
            <person name="Meijer H.J."/>
            <person name="Nordberg E.K."/>
            <person name="Maclean D.J."/>
            <person name="Ospina-Giraldo M.D."/>
            <person name="Morris P.F."/>
            <person name="Phuntumart V."/>
            <person name="Putnam N.H."/>
            <person name="Rash S."/>
            <person name="Rose J.K."/>
            <person name="Sakihama Y."/>
            <person name="Salamov A.A."/>
            <person name="Savidor A."/>
            <person name="Scheuring C.F."/>
            <person name="Smith B.M."/>
            <person name="Sobral B.W."/>
            <person name="Terry A."/>
            <person name="Torto-Alalibo T.A."/>
            <person name="Win J."/>
            <person name="Xu Z."/>
            <person name="Zhang H."/>
            <person name="Grigoriev I.V."/>
            <person name="Rokhsar D.S."/>
            <person name="Boore J.L."/>
        </authorList>
    </citation>
    <scope>NUCLEOTIDE SEQUENCE [LARGE SCALE GENOMIC DNA]</scope>
    <source>
        <strain evidence="2 3">P6497</strain>
    </source>
</reference>
<evidence type="ECO:0000256" key="1">
    <source>
        <dbReference type="SAM" id="MobiDB-lite"/>
    </source>
</evidence>
<dbReference type="Proteomes" id="UP000002640">
    <property type="component" value="Unassembled WGS sequence"/>
</dbReference>
<evidence type="ECO:0000313" key="3">
    <source>
        <dbReference type="Proteomes" id="UP000002640"/>
    </source>
</evidence>
<dbReference type="SUPFAM" id="SSF48403">
    <property type="entry name" value="Ankyrin repeat"/>
    <property type="match status" value="2"/>
</dbReference>
<keyword evidence="3" id="KW-1185">Reference proteome</keyword>
<dbReference type="InterPro" id="IPR036770">
    <property type="entry name" value="Ankyrin_rpt-contain_sf"/>
</dbReference>
<dbReference type="Gene3D" id="1.25.40.20">
    <property type="entry name" value="Ankyrin repeat-containing domain"/>
    <property type="match status" value="3"/>
</dbReference>
<gene>
    <name evidence="2" type="ORF">PHYSODRAFT_560883</name>
</gene>
<dbReference type="InterPro" id="IPR052050">
    <property type="entry name" value="SecEffector_AnkRepeat"/>
</dbReference>
<dbReference type="KEGG" id="psoj:PHYSODRAFT_560883"/>
<dbReference type="SMART" id="SM00248">
    <property type="entry name" value="ANK"/>
    <property type="match status" value="7"/>
</dbReference>
<dbReference type="Pfam" id="PF13637">
    <property type="entry name" value="Ank_4"/>
    <property type="match status" value="1"/>
</dbReference>
<feature type="compositionally biased region" description="Acidic residues" evidence="1">
    <location>
        <begin position="283"/>
        <end position="297"/>
    </location>
</feature>
<dbReference type="SMR" id="G4ZLL3"/>
<sequence>MASPAPTPLLVVTLLFRSKPDFGCLPHVVNSVSAYLDSSVQLPIVKACTFGSIPLLDRIWNSSIDPVNGQYASWSIRKLLRTERRYRACQFTYSMLEAIERRDFEMVTWLMEHFPGETVWGTVVTKAAEVGALDILQYLKEKDEGGELPNYDSDRDKEMEEVTPKRAIGWGECDAAKAAAAGHKDVVKWLYEHAGSDERDDGETFKAAVGSGDVELVKWLMAKLDDVPEKGMQDAAANGHSEMVRWMDEECFGSHFDTGRLIRAAEKGHVDIVRWLVEREFDSDDEDEVGEDEDEDEGMKTASEVTSVGGEATLAIEAALLNGHHDIAQYLFSRAEKPLKPSFNAKERVRRWKLIEWLHRDIGPANISDKPRSGIMLELVINGRLDAVKWFYTEYSKNLAINLFWNYDEDEDTYFSVLDAAAEHGHLGIVKYLDKMCKLVTPEEKAKREELSNIDYSDPDWEFEVEQNRKEGCSSVAMDFAAMRGHLDVVQWLHDHRSEGCTTHAMVHAARQGHLHVVEWLHDNRSEGCTSEAMDLAARGGHLHVVKWLHEHRDEGCTTDAMDGAAASGHLEVVKWLHSNRSEGSTTSAMDDAARNGHLSVVRWLHENRREGCTALAIGNAALGRHFEVMLLLHRVRDEGCKVVMTKDDLLMSEIFQWLMEHYRDAMFAGLQAA</sequence>
<dbReference type="Pfam" id="PF12796">
    <property type="entry name" value="Ank_2"/>
    <property type="match status" value="2"/>
</dbReference>
<feature type="region of interest" description="Disordered" evidence="1">
    <location>
        <begin position="283"/>
        <end position="302"/>
    </location>
</feature>
<dbReference type="InterPro" id="IPR002110">
    <property type="entry name" value="Ankyrin_rpt"/>
</dbReference>
<evidence type="ECO:0000313" key="2">
    <source>
        <dbReference type="EMBL" id="EGZ14588.1"/>
    </source>
</evidence>
<dbReference type="PANTHER" id="PTHR46586:SF3">
    <property type="entry name" value="ANKYRIN REPEAT-CONTAINING PROTEIN"/>
    <property type="match status" value="1"/>
</dbReference>